<organism evidence="12 13">
    <name type="scientific">Hymenobacter glacieicola</name>
    <dbReference type="NCBI Taxonomy" id="1562124"/>
    <lineage>
        <taxon>Bacteria</taxon>
        <taxon>Pseudomonadati</taxon>
        <taxon>Bacteroidota</taxon>
        <taxon>Cytophagia</taxon>
        <taxon>Cytophagales</taxon>
        <taxon>Hymenobacteraceae</taxon>
        <taxon>Hymenobacter</taxon>
    </lineage>
</organism>
<keyword evidence="5" id="KW-0997">Cell inner membrane</keyword>
<sequence>MCTPIRLLLLGTTSVLLAACQQERPAQRATPTSVPALADSLAYDSLSQPVGATPVRRDWHRLEQPTNRRAPLIVYRGSTRRPAGLGADAPPAEARLQDLTLKASEYFQIDPTKPAEVRGREGTVVRIPAGSLVDSRQRPATGAVWVELKECYAASDMLLSNLLTETLAGAPLELTGAVLVRATAAGQQLLLAAGRSLQLELAGSHSGHPLFYGQAAAPAAPVRWLEGEAPATATPSEQVYTTAQQMPRYGQGPADINRLIRYPQQAQERQTQGLVFASFVVDEAGRVRSPRILRGLGDGCDEEVLRVLRQTSGRWTPGQQDGRFVKVKMVLPIRFNFQAGLASAPAPAALPEPAEEEQAVAASDELAPAPNALQPTKLGWLAVGQPWAGSAATLYVPSATPADGDHTTVRLLIPGRRVVLAGTPQDAGYQFATAPSGAAVVVLGLRYENGTPFLARREATTGTPSDTLRFQETTLTDLEATLAKLD</sequence>
<comment type="subcellular location">
    <subcellularLocation>
        <location evidence="1">Cell inner membrane</location>
        <topology evidence="1">Single-pass membrane protein</topology>
        <orientation evidence="1">Periplasmic side</orientation>
    </subcellularLocation>
</comment>
<evidence type="ECO:0000256" key="7">
    <source>
        <dbReference type="ARBA" id="ARBA00022927"/>
    </source>
</evidence>
<evidence type="ECO:0000313" key="13">
    <source>
        <dbReference type="Proteomes" id="UP000601361"/>
    </source>
</evidence>
<keyword evidence="10" id="KW-0732">Signal</keyword>
<evidence type="ECO:0000256" key="1">
    <source>
        <dbReference type="ARBA" id="ARBA00004383"/>
    </source>
</evidence>
<evidence type="ECO:0000256" key="9">
    <source>
        <dbReference type="ARBA" id="ARBA00023136"/>
    </source>
</evidence>
<evidence type="ECO:0000256" key="3">
    <source>
        <dbReference type="ARBA" id="ARBA00022448"/>
    </source>
</evidence>
<dbReference type="PROSITE" id="PS52015">
    <property type="entry name" value="TONB_CTD"/>
    <property type="match status" value="1"/>
</dbReference>
<dbReference type="PANTHER" id="PTHR33446">
    <property type="entry name" value="PROTEIN TONB-RELATED"/>
    <property type="match status" value="1"/>
</dbReference>
<keyword evidence="4" id="KW-1003">Cell membrane</keyword>
<comment type="similarity">
    <text evidence="2">Belongs to the TonB family.</text>
</comment>
<dbReference type="NCBIfam" id="TIGR01352">
    <property type="entry name" value="tonB_Cterm"/>
    <property type="match status" value="1"/>
</dbReference>
<keyword evidence="8" id="KW-1133">Transmembrane helix</keyword>
<keyword evidence="7" id="KW-0653">Protein transport</keyword>
<comment type="caution">
    <text evidence="12">The sequence shown here is derived from an EMBL/GenBank/DDBJ whole genome shotgun (WGS) entry which is preliminary data.</text>
</comment>
<keyword evidence="3" id="KW-0813">Transport</keyword>
<keyword evidence="13" id="KW-1185">Reference proteome</keyword>
<dbReference type="PANTHER" id="PTHR33446:SF2">
    <property type="entry name" value="PROTEIN TONB"/>
    <property type="match status" value="1"/>
</dbReference>
<dbReference type="Gene3D" id="3.30.1150.10">
    <property type="match status" value="1"/>
</dbReference>
<dbReference type="InterPro" id="IPR006260">
    <property type="entry name" value="TonB/TolA_C"/>
</dbReference>
<keyword evidence="6" id="KW-0812">Transmembrane</keyword>
<feature type="signal peptide" evidence="10">
    <location>
        <begin position="1"/>
        <end position="18"/>
    </location>
</feature>
<gene>
    <name evidence="12" type="ORF">GCM10011378_20840</name>
</gene>
<accession>A0ABQ1WUP8</accession>
<dbReference type="Pfam" id="PF03544">
    <property type="entry name" value="TonB_C"/>
    <property type="match status" value="1"/>
</dbReference>
<evidence type="ECO:0000256" key="5">
    <source>
        <dbReference type="ARBA" id="ARBA00022519"/>
    </source>
</evidence>
<proteinExistence type="inferred from homology"/>
<evidence type="ECO:0000256" key="2">
    <source>
        <dbReference type="ARBA" id="ARBA00006555"/>
    </source>
</evidence>
<dbReference type="InterPro" id="IPR037682">
    <property type="entry name" value="TonB_C"/>
</dbReference>
<protein>
    <recommendedName>
        <fullName evidence="11">TonB C-terminal domain-containing protein</fullName>
    </recommendedName>
</protein>
<dbReference type="Proteomes" id="UP000601361">
    <property type="component" value="Unassembled WGS sequence"/>
</dbReference>
<dbReference type="EMBL" id="BMGS01000005">
    <property type="protein sequence ID" value="GGG44326.1"/>
    <property type="molecule type" value="Genomic_DNA"/>
</dbReference>
<evidence type="ECO:0000259" key="11">
    <source>
        <dbReference type="PROSITE" id="PS52015"/>
    </source>
</evidence>
<evidence type="ECO:0000256" key="10">
    <source>
        <dbReference type="SAM" id="SignalP"/>
    </source>
</evidence>
<evidence type="ECO:0000256" key="6">
    <source>
        <dbReference type="ARBA" id="ARBA00022692"/>
    </source>
</evidence>
<feature type="chain" id="PRO_5045242318" description="TonB C-terminal domain-containing protein" evidence="10">
    <location>
        <begin position="19"/>
        <end position="486"/>
    </location>
</feature>
<reference evidence="13" key="1">
    <citation type="journal article" date="2019" name="Int. J. Syst. Evol. Microbiol.">
        <title>The Global Catalogue of Microorganisms (GCM) 10K type strain sequencing project: providing services to taxonomists for standard genome sequencing and annotation.</title>
        <authorList>
            <consortium name="The Broad Institute Genomics Platform"/>
            <consortium name="The Broad Institute Genome Sequencing Center for Infectious Disease"/>
            <person name="Wu L."/>
            <person name="Ma J."/>
        </authorList>
    </citation>
    <scope>NUCLEOTIDE SEQUENCE [LARGE SCALE GENOMIC DNA]</scope>
    <source>
        <strain evidence="13">CGMCC 1.12990</strain>
    </source>
</reference>
<dbReference type="InterPro" id="IPR051045">
    <property type="entry name" value="TonB-dependent_transducer"/>
</dbReference>
<dbReference type="PROSITE" id="PS51257">
    <property type="entry name" value="PROKAR_LIPOPROTEIN"/>
    <property type="match status" value="1"/>
</dbReference>
<evidence type="ECO:0000313" key="12">
    <source>
        <dbReference type="EMBL" id="GGG44326.1"/>
    </source>
</evidence>
<keyword evidence="9" id="KW-0472">Membrane</keyword>
<dbReference type="SUPFAM" id="SSF74653">
    <property type="entry name" value="TolA/TonB C-terminal domain"/>
    <property type="match status" value="1"/>
</dbReference>
<feature type="domain" description="TonB C-terminal" evidence="11">
    <location>
        <begin position="247"/>
        <end position="344"/>
    </location>
</feature>
<name>A0ABQ1WUP8_9BACT</name>
<evidence type="ECO:0000256" key="4">
    <source>
        <dbReference type="ARBA" id="ARBA00022475"/>
    </source>
</evidence>
<evidence type="ECO:0000256" key="8">
    <source>
        <dbReference type="ARBA" id="ARBA00022989"/>
    </source>
</evidence>